<dbReference type="OrthoDB" id="5050991at2"/>
<name>A0A7J5B136_9MICO</name>
<protein>
    <submittedName>
        <fullName evidence="1">Uncharacterized protein</fullName>
    </submittedName>
</protein>
<sequence>MRLRTRVWLAALVIALLDVLLGAATLFSWMVNETRFDRPTAAFDTFVEEVEALPGVTEVSGQRWVEAPIFVDPISQIELDVEQEHLPALLDELCASAHPEGVSWSLEVPAAAGGVMSLHSQTDSSGRALSGGTCPSFGFDAVSLVDELDEVAPGMAVQPAIWENDRFALVSIEETRDGYPHLLPLVQNAGVLLAAAGLGPDREVEINSTTLGATILPGQEEPYLALLADLAEDHEVGAFWADGGSAPMGGRDHVNVTAPAAQHAAIESRIGASGLHIADFPVTFHEP</sequence>
<organism evidence="1 2">
    <name type="scientific">Pseudoclavibacter terrae</name>
    <dbReference type="NCBI Taxonomy" id="1530195"/>
    <lineage>
        <taxon>Bacteria</taxon>
        <taxon>Bacillati</taxon>
        <taxon>Actinomycetota</taxon>
        <taxon>Actinomycetes</taxon>
        <taxon>Micrococcales</taxon>
        <taxon>Microbacteriaceae</taxon>
        <taxon>Pseudoclavibacter</taxon>
    </lineage>
</organism>
<reference evidence="1 2" key="1">
    <citation type="submission" date="2019-09" db="EMBL/GenBank/DDBJ databases">
        <title>Phylogeny of genus Pseudoclavibacter and closely related genus.</title>
        <authorList>
            <person name="Li Y."/>
        </authorList>
    </citation>
    <scope>NUCLEOTIDE SEQUENCE [LARGE SCALE GENOMIC DNA]</scope>
    <source>
        <strain evidence="1 2">THG-MD12</strain>
    </source>
</reference>
<evidence type="ECO:0000313" key="1">
    <source>
        <dbReference type="EMBL" id="KAB1637542.1"/>
    </source>
</evidence>
<evidence type="ECO:0000313" key="2">
    <source>
        <dbReference type="Proteomes" id="UP000490386"/>
    </source>
</evidence>
<accession>A0A7J5B136</accession>
<dbReference type="EMBL" id="WBJX01000003">
    <property type="protein sequence ID" value="KAB1637542.1"/>
    <property type="molecule type" value="Genomic_DNA"/>
</dbReference>
<gene>
    <name evidence="1" type="ORF">F8O03_09965</name>
</gene>
<comment type="caution">
    <text evidence="1">The sequence shown here is derived from an EMBL/GenBank/DDBJ whole genome shotgun (WGS) entry which is preliminary data.</text>
</comment>
<proteinExistence type="predicted"/>
<dbReference type="AlphaFoldDB" id="A0A7J5B136"/>
<dbReference type="Proteomes" id="UP000490386">
    <property type="component" value="Unassembled WGS sequence"/>
</dbReference>
<keyword evidence="2" id="KW-1185">Reference proteome</keyword>
<dbReference type="RefSeq" id="WP_151423748.1">
    <property type="nucleotide sequence ID" value="NZ_WBJX01000003.1"/>
</dbReference>